<evidence type="ECO:0000259" key="2">
    <source>
        <dbReference type="PROSITE" id="PS00624"/>
    </source>
</evidence>
<keyword evidence="1" id="KW-0732">Signal</keyword>
<dbReference type="GO" id="GO:0050660">
    <property type="term" value="F:flavin adenine dinucleotide binding"/>
    <property type="evidence" value="ECO:0007669"/>
    <property type="project" value="InterPro"/>
</dbReference>
<dbReference type="InterPro" id="IPR051871">
    <property type="entry name" value="GMC_Oxidoreductase-Related"/>
</dbReference>
<dbReference type="PANTHER" id="PTHR45968:SF3">
    <property type="entry name" value="OS04G0573100 PROTEIN"/>
    <property type="match status" value="1"/>
</dbReference>
<organism evidence="3 4">
    <name type="scientific">Eimeria praecox</name>
    <dbReference type="NCBI Taxonomy" id="51316"/>
    <lineage>
        <taxon>Eukaryota</taxon>
        <taxon>Sar</taxon>
        <taxon>Alveolata</taxon>
        <taxon>Apicomplexa</taxon>
        <taxon>Conoidasida</taxon>
        <taxon>Coccidia</taxon>
        <taxon>Eucoccidiorida</taxon>
        <taxon>Eimeriorina</taxon>
        <taxon>Eimeriidae</taxon>
        <taxon>Eimeria</taxon>
    </lineage>
</organism>
<accession>U6G5L4</accession>
<name>U6G5L4_9EIME</name>
<dbReference type="Gene3D" id="3.50.50.60">
    <property type="entry name" value="FAD/NAD(P)-binding domain"/>
    <property type="match status" value="2"/>
</dbReference>
<feature type="domain" description="Glucose-methanol-choline oxidoreductase N-terminal" evidence="2">
    <location>
        <begin position="239"/>
        <end position="253"/>
    </location>
</feature>
<sequence>MGGGSAVNLGIVIGETEDYFREMSRQFPGYNIDYGRLKRAYEYVAWKLARAMPVLPPFGNAYSDALTSTGYKYWGGGNYPEPSLYVRPGYQWVGYSLFDAGNNFHRNASDALLQKSPNLLVKTRHTVRKVTFVDTPYGKTANCVVYRPTKYEDIRPIGDLWSLFPSSAADWAPWIGSFFPIGDLWSLFPSSAADWAPWIGSFLEPTTVLTAAGIDNPQTLLRRACLSHPGKGRIVLSTGAVHTPLVLYRSGIGPAIQLSLLKVPQVLENPAVGSAFSDRVFLSIPGFLKHYTDSIPLINPSKSLRRLAANEEPGSQKVSKLRLISQPSFEPILSQEQLEKAITPEVREAVNKILNQKVPVEVITIDEDDDPAFRNGFEPPVLLPDSLMFTGGLQYLAPALQPRVCQFMGLRHIGPQCKPHQINDRNLGCSLVTMEELSGDRLAEGFIYASRYMFPTAFRKDPILDAITEILQSCSNYRAPFGIVLLKPLCVIAQPVIKCLRKAVAPFYFTSEPKSRGSIRLKPTGEVVIDPQYLVDEQDLFDAIRGTATLVDQINGDSYRGIIQEKGPKSCPLAILNGLLDILLTLASTTSPFLTHSSNFAEIQRYLQDLIPPESRRLRRLMVVNEAYRMKPAIYEDEEGNEYEDYSAFVEHDVDEAKMEKLGIKRRLEAVGFDFASYRAHIEGTDESAKDPSLHLGAIGRRLDAELEKVLGSEKMDELKKAADSIKSEELLKASPNEPALQQAIEDCKKPCSKEAIENHTCARLDVCCSTYGNSKCIRLPGQPTLAEQRIKDPYSNADAADNSGAVKREEFLAPFFGLNTVTSEKPMSQQWAATYPPRLPSSQNPKALAKFALSYMTSIGHTYGSAPMGKVVDDKFQVMGLNGLSIVDASVLPQLTRMNPVYTIMALGRYAGEIMLGQHHA</sequence>
<dbReference type="GO" id="GO:0016614">
    <property type="term" value="F:oxidoreductase activity, acting on CH-OH group of donors"/>
    <property type="evidence" value="ECO:0007669"/>
    <property type="project" value="InterPro"/>
</dbReference>
<dbReference type="AlphaFoldDB" id="U6G5L4"/>
<dbReference type="PROSITE" id="PS00624">
    <property type="entry name" value="GMC_OXRED_2"/>
    <property type="match status" value="1"/>
</dbReference>
<protein>
    <recommendedName>
        <fullName evidence="2">Glucose-methanol-choline oxidoreductase N-terminal domain-containing protein</fullName>
    </recommendedName>
</protein>
<reference evidence="3" key="1">
    <citation type="submission" date="2013-10" db="EMBL/GenBank/DDBJ databases">
        <title>Genomic analysis of the causative agents of coccidiosis in chickens.</title>
        <authorList>
            <person name="Reid A.J."/>
            <person name="Blake D."/>
            <person name="Billington K."/>
            <person name="Browne H."/>
            <person name="Dunn M."/>
            <person name="Hung S."/>
            <person name="Kawahara F."/>
            <person name="Miranda-Saavedra D."/>
            <person name="Mourier T."/>
            <person name="Nagra H."/>
            <person name="Otto T.D."/>
            <person name="Rawlings N."/>
            <person name="Sanchez A."/>
            <person name="Sanders M."/>
            <person name="Subramaniam C."/>
            <person name="Tay Y."/>
            <person name="Dear P."/>
            <person name="Doerig C."/>
            <person name="Gruber A."/>
            <person name="Parkinson J."/>
            <person name="Shirley M."/>
            <person name="Wan K.L."/>
            <person name="Berriman M."/>
            <person name="Tomley F."/>
            <person name="Pain A."/>
        </authorList>
    </citation>
    <scope>NUCLEOTIDE SEQUENCE [LARGE SCALE GENOMIC DNA]</scope>
    <source>
        <strain evidence="3">Houghton</strain>
    </source>
</reference>
<proteinExistence type="predicted"/>
<evidence type="ECO:0000313" key="3">
    <source>
        <dbReference type="EMBL" id="CDI74588.1"/>
    </source>
</evidence>
<dbReference type="OrthoDB" id="269227at2759"/>
<gene>
    <name evidence="3" type="ORF">EPH_0002920</name>
</gene>
<dbReference type="InterPro" id="IPR007867">
    <property type="entry name" value="GMC_OxRtase_C"/>
</dbReference>
<dbReference type="InterPro" id="IPR036188">
    <property type="entry name" value="FAD/NAD-bd_sf"/>
</dbReference>
<dbReference type="VEuPathDB" id="ToxoDB:EPH_0002920"/>
<evidence type="ECO:0000313" key="4">
    <source>
        <dbReference type="Proteomes" id="UP000018201"/>
    </source>
</evidence>
<dbReference type="Pfam" id="PF05199">
    <property type="entry name" value="GMC_oxred_C"/>
    <property type="match status" value="1"/>
</dbReference>
<reference evidence="3" key="2">
    <citation type="submission" date="2013-10" db="EMBL/GenBank/DDBJ databases">
        <authorList>
            <person name="Aslett M."/>
        </authorList>
    </citation>
    <scope>NUCLEOTIDE SEQUENCE [LARGE SCALE GENOMIC DNA]</scope>
    <source>
        <strain evidence="3">Houghton</strain>
    </source>
</reference>
<dbReference type="InterPro" id="IPR000172">
    <property type="entry name" value="GMC_OxRdtase_N"/>
</dbReference>
<evidence type="ECO:0000256" key="1">
    <source>
        <dbReference type="ARBA" id="ARBA00022729"/>
    </source>
</evidence>
<dbReference type="EMBL" id="HG690447">
    <property type="protein sequence ID" value="CDI74588.1"/>
    <property type="molecule type" value="Genomic_DNA"/>
</dbReference>
<dbReference type="PANTHER" id="PTHR45968">
    <property type="entry name" value="OSJNBA0019K04.7 PROTEIN"/>
    <property type="match status" value="1"/>
</dbReference>
<dbReference type="SUPFAM" id="SSF54373">
    <property type="entry name" value="FAD-linked reductases, C-terminal domain"/>
    <property type="match status" value="1"/>
</dbReference>
<keyword evidence="4" id="KW-1185">Reference proteome</keyword>
<dbReference type="Proteomes" id="UP000018201">
    <property type="component" value="Unassembled WGS sequence"/>
</dbReference>
<dbReference type="SUPFAM" id="SSF51905">
    <property type="entry name" value="FAD/NAD(P)-binding domain"/>
    <property type="match status" value="1"/>
</dbReference>